<comment type="caution">
    <text evidence="5">The sequence shown here is derived from an EMBL/GenBank/DDBJ whole genome shotgun (WGS) entry which is preliminary data.</text>
</comment>
<gene>
    <name evidence="5" type="ORF">G6F51_005005</name>
</gene>
<feature type="compositionally biased region" description="Acidic residues" evidence="3">
    <location>
        <begin position="203"/>
        <end position="222"/>
    </location>
</feature>
<feature type="region of interest" description="Disordered" evidence="3">
    <location>
        <begin position="44"/>
        <end position="65"/>
    </location>
</feature>
<dbReference type="Proteomes" id="UP000717996">
    <property type="component" value="Unassembled WGS sequence"/>
</dbReference>
<dbReference type="GO" id="GO:0003677">
    <property type="term" value="F:DNA binding"/>
    <property type="evidence" value="ECO:0007669"/>
    <property type="project" value="UniProtKB-UniRule"/>
</dbReference>
<evidence type="ECO:0000313" key="6">
    <source>
        <dbReference type="Proteomes" id="UP000717996"/>
    </source>
</evidence>
<dbReference type="InterPro" id="IPR050342">
    <property type="entry name" value="HMGB"/>
</dbReference>
<dbReference type="EMBL" id="JAANIT010000586">
    <property type="protein sequence ID" value="KAG1546219.1"/>
    <property type="molecule type" value="Genomic_DNA"/>
</dbReference>
<sequence>MSESIIDLFEEHPDLTEAAIEAVAKLTSFVDLLTKYTDKYRADLKRKHSSSSGKSNSILRKNDPDYPKPPLSSFFLFIESIREETDKLYPSMHMNERAVIWGQRWRALSEEDRKHFNELAENDRERHRCEMAIYEQKKKLKLEESGSNDSSSVECRHGVDEEEEQGENEVHKKVKREESSASREKSTDDYEEGEEDYAIKEEYNDDNDEPYELATSEDENEE</sequence>
<dbReference type="OrthoDB" id="1919336at2759"/>
<dbReference type="GO" id="GO:0005634">
    <property type="term" value="C:nucleus"/>
    <property type="evidence" value="ECO:0007669"/>
    <property type="project" value="UniProtKB-UniRule"/>
</dbReference>
<dbReference type="InterPro" id="IPR036910">
    <property type="entry name" value="HMG_box_dom_sf"/>
</dbReference>
<dbReference type="SUPFAM" id="SSF47095">
    <property type="entry name" value="HMG-box"/>
    <property type="match status" value="1"/>
</dbReference>
<proteinExistence type="predicted"/>
<dbReference type="PANTHER" id="PTHR48112">
    <property type="entry name" value="HIGH MOBILITY GROUP PROTEIN DSP1"/>
    <property type="match status" value="1"/>
</dbReference>
<dbReference type="CDD" id="cd00084">
    <property type="entry name" value="HMG-box_SF"/>
    <property type="match status" value="1"/>
</dbReference>
<accession>A0A9P6YE84</accession>
<dbReference type="PROSITE" id="PS50118">
    <property type="entry name" value="HMG_BOX_2"/>
    <property type="match status" value="1"/>
</dbReference>
<reference evidence="5" key="1">
    <citation type="journal article" date="2020" name="Microb. Genom.">
        <title>Genetic diversity of clinical and environmental Mucorales isolates obtained from an investigation of mucormycosis cases among solid organ transplant recipients.</title>
        <authorList>
            <person name="Nguyen M.H."/>
            <person name="Kaul D."/>
            <person name="Muto C."/>
            <person name="Cheng S.J."/>
            <person name="Richter R.A."/>
            <person name="Bruno V.M."/>
            <person name="Liu G."/>
            <person name="Beyhan S."/>
            <person name="Sundermann A.J."/>
            <person name="Mounaud S."/>
            <person name="Pasculle A.W."/>
            <person name="Nierman W.C."/>
            <person name="Driscoll E."/>
            <person name="Cumbie R."/>
            <person name="Clancy C.J."/>
            <person name="Dupont C.L."/>
        </authorList>
    </citation>
    <scope>NUCLEOTIDE SEQUENCE</scope>
    <source>
        <strain evidence="5">GL16</strain>
    </source>
</reference>
<evidence type="ECO:0000259" key="4">
    <source>
        <dbReference type="PROSITE" id="PS50118"/>
    </source>
</evidence>
<keyword evidence="2" id="KW-0539">Nucleus</keyword>
<evidence type="ECO:0000313" key="5">
    <source>
        <dbReference type="EMBL" id="KAG1546219.1"/>
    </source>
</evidence>
<dbReference type="SMART" id="SM00398">
    <property type="entry name" value="HMG"/>
    <property type="match status" value="1"/>
</dbReference>
<dbReference type="Pfam" id="PF00505">
    <property type="entry name" value="HMG_box"/>
    <property type="match status" value="1"/>
</dbReference>
<dbReference type="AlphaFoldDB" id="A0A9P6YE84"/>
<protein>
    <recommendedName>
        <fullName evidence="4">HMG box domain-containing protein</fullName>
    </recommendedName>
</protein>
<feature type="region of interest" description="Disordered" evidence="3">
    <location>
        <begin position="140"/>
        <end position="222"/>
    </location>
</feature>
<feature type="domain" description="HMG box" evidence="4">
    <location>
        <begin position="67"/>
        <end position="135"/>
    </location>
</feature>
<evidence type="ECO:0000256" key="3">
    <source>
        <dbReference type="SAM" id="MobiDB-lite"/>
    </source>
</evidence>
<organism evidence="5 6">
    <name type="scientific">Rhizopus oryzae</name>
    <name type="common">Mucormycosis agent</name>
    <name type="synonym">Rhizopus arrhizus var. delemar</name>
    <dbReference type="NCBI Taxonomy" id="64495"/>
    <lineage>
        <taxon>Eukaryota</taxon>
        <taxon>Fungi</taxon>
        <taxon>Fungi incertae sedis</taxon>
        <taxon>Mucoromycota</taxon>
        <taxon>Mucoromycotina</taxon>
        <taxon>Mucoromycetes</taxon>
        <taxon>Mucorales</taxon>
        <taxon>Mucorineae</taxon>
        <taxon>Rhizopodaceae</taxon>
        <taxon>Rhizopus</taxon>
    </lineage>
</organism>
<feature type="DNA-binding region" description="HMG box" evidence="2">
    <location>
        <begin position="67"/>
        <end position="135"/>
    </location>
</feature>
<feature type="compositionally biased region" description="Basic and acidic residues" evidence="3">
    <location>
        <begin position="168"/>
        <end position="188"/>
    </location>
</feature>
<dbReference type="InterPro" id="IPR009071">
    <property type="entry name" value="HMG_box_dom"/>
</dbReference>
<evidence type="ECO:0000256" key="1">
    <source>
        <dbReference type="ARBA" id="ARBA00023125"/>
    </source>
</evidence>
<dbReference type="Gene3D" id="1.10.30.10">
    <property type="entry name" value="High mobility group box domain"/>
    <property type="match status" value="1"/>
</dbReference>
<name>A0A9P6YE84_RHIOR</name>
<keyword evidence="1 2" id="KW-0238">DNA-binding</keyword>
<evidence type="ECO:0000256" key="2">
    <source>
        <dbReference type="PROSITE-ProRule" id="PRU00267"/>
    </source>
</evidence>